<dbReference type="Proteomes" id="UP000065511">
    <property type="component" value="Chromosome"/>
</dbReference>
<keyword evidence="2" id="KW-0812">Transmembrane</keyword>
<dbReference type="OrthoDB" id="2136654at2"/>
<dbReference type="Proteomes" id="UP000183039">
    <property type="component" value="Unassembled WGS sequence"/>
</dbReference>
<dbReference type="RefSeq" id="WP_071879056.1">
    <property type="nucleotide sequence ID" value="NZ_JXLC01000031.1"/>
</dbReference>
<dbReference type="EMBL" id="CP013614">
    <property type="protein sequence ID" value="ALS00055.1"/>
    <property type="molecule type" value="Genomic_DNA"/>
</dbReference>
<evidence type="ECO:0000313" key="3">
    <source>
        <dbReference type="EMBL" id="ALS00055.1"/>
    </source>
</evidence>
<keyword evidence="5" id="KW-1185">Reference proteome</keyword>
<reference evidence="4 6" key="1">
    <citation type="submission" date="2014-12" db="EMBL/GenBank/DDBJ databases">
        <title>Draft genome sequences of 29 type strains of Enterococci.</title>
        <authorList>
            <person name="Zhong Z."/>
            <person name="Sun Z."/>
            <person name="Liu W."/>
            <person name="Zhang W."/>
            <person name="Zhang H."/>
        </authorList>
    </citation>
    <scope>NUCLEOTIDE SEQUENCE [LARGE SCALE GENOMIC DNA]</scope>
    <source>
        <strain evidence="4 6">DSM 22801</strain>
    </source>
</reference>
<organism evidence="4 6">
    <name type="scientific">Enterococcus silesiacus</name>
    <dbReference type="NCBI Taxonomy" id="332949"/>
    <lineage>
        <taxon>Bacteria</taxon>
        <taxon>Bacillati</taxon>
        <taxon>Bacillota</taxon>
        <taxon>Bacilli</taxon>
        <taxon>Lactobacillales</taxon>
        <taxon>Enterococcaceae</taxon>
        <taxon>Enterococcus</taxon>
    </lineage>
</organism>
<evidence type="ECO:0000313" key="6">
    <source>
        <dbReference type="Proteomes" id="UP000183039"/>
    </source>
</evidence>
<keyword evidence="1" id="KW-0175">Coiled coil</keyword>
<accession>A0A0S3K717</accession>
<protein>
    <submittedName>
        <fullName evidence="4">Uncharacterized protein</fullName>
    </submittedName>
</protein>
<feature type="transmembrane region" description="Helical" evidence="2">
    <location>
        <begin position="6"/>
        <end position="25"/>
    </location>
</feature>
<dbReference type="EMBL" id="JXLC01000031">
    <property type="protein sequence ID" value="OJG86716.1"/>
    <property type="molecule type" value="Genomic_DNA"/>
</dbReference>
<sequence length="426" mass="47391">MKKKVLGISIGVVALVGIVIGVIVFQQQAKEKKKIATAQDNITTIEKETTKDGALYKEVTALFDEKEDFLSKEIKPATIKEIKDKLLKKQTEIEKLKSEYDKKINANTAETTIQNLKKKITLANTKLEIQTETNELFSSKEHAIKGDKIKNELPITVDLTKGKITEVNDTVSENKELKGKWNEAIDSILKNATEQVDQVEKIKKLLNESFDGNIPKETVQQSDYDILNQEIEKVKNEELKTTFTAKLILMKAMIDAQGQISALTHQQKAAEEEVNKAIEKAKADTNKAVEQATGDDKLLLGYSDDQIEYARVWLTLIGVKPSELHIDKIAAGSPIDFYDKGSVGYPTDVISLSGAAMADGNVTYSSNHNGTITVYPVPSHWQMTAENANDPEKIRQLTQNILDQARVVSVDVGNPRDVLDLIKIQK</sequence>
<feature type="coiled-coil region" evidence="1">
    <location>
        <begin position="79"/>
        <end position="133"/>
    </location>
</feature>
<name>A0A0S3K717_9ENTE</name>
<evidence type="ECO:0000313" key="5">
    <source>
        <dbReference type="Proteomes" id="UP000065511"/>
    </source>
</evidence>
<keyword evidence="2" id="KW-1133">Transmembrane helix</keyword>
<feature type="coiled-coil region" evidence="1">
    <location>
        <begin position="253"/>
        <end position="287"/>
    </location>
</feature>
<gene>
    <name evidence="3" type="ORF">ATZ33_01240</name>
    <name evidence="4" type="ORF">RV15_GL002314</name>
</gene>
<keyword evidence="2" id="KW-0472">Membrane</keyword>
<reference evidence="3 5" key="2">
    <citation type="submission" date="2015-12" db="EMBL/GenBank/DDBJ databases">
        <authorList>
            <person name="Lauer A."/>
            <person name="Humrighouse B."/>
            <person name="Loparev V."/>
            <person name="Shewmaker P.L."/>
            <person name="Whitney A.M."/>
            <person name="McLaughlin R.W."/>
        </authorList>
    </citation>
    <scope>NUCLEOTIDE SEQUENCE [LARGE SCALE GENOMIC DNA]</scope>
    <source>
        <strain evidence="3 5">LMG 23085</strain>
    </source>
</reference>
<evidence type="ECO:0000256" key="2">
    <source>
        <dbReference type="SAM" id="Phobius"/>
    </source>
</evidence>
<proteinExistence type="predicted"/>
<evidence type="ECO:0000256" key="1">
    <source>
        <dbReference type="SAM" id="Coils"/>
    </source>
</evidence>
<dbReference type="KEGG" id="ess:ATZ33_01240"/>
<dbReference type="AlphaFoldDB" id="A0A0S3K717"/>
<evidence type="ECO:0000313" key="4">
    <source>
        <dbReference type="EMBL" id="OJG86716.1"/>
    </source>
</evidence>